<dbReference type="EMBL" id="FNAN01000011">
    <property type="protein sequence ID" value="SDF50586.1"/>
    <property type="molecule type" value="Genomic_DNA"/>
</dbReference>
<dbReference type="AlphaFoldDB" id="A0A1G7LMH7"/>
<dbReference type="Pfam" id="PF01872">
    <property type="entry name" value="RibD_C"/>
    <property type="match status" value="1"/>
</dbReference>
<reference evidence="3" key="1">
    <citation type="submission" date="2016-10" db="EMBL/GenBank/DDBJ databases">
        <authorList>
            <person name="Varghese N."/>
            <person name="Submissions S."/>
        </authorList>
    </citation>
    <scope>NUCLEOTIDE SEQUENCE [LARGE SCALE GENOMIC DNA]</scope>
    <source>
        <strain evidence="3">DSM 25329</strain>
    </source>
</reference>
<dbReference type="InterPro" id="IPR002734">
    <property type="entry name" value="RibDG_C"/>
</dbReference>
<dbReference type="PANTHER" id="PTHR38011">
    <property type="entry name" value="DIHYDROFOLATE REDUCTASE FAMILY PROTEIN (AFU_ORTHOLOGUE AFUA_8G06820)"/>
    <property type="match status" value="1"/>
</dbReference>
<dbReference type="RefSeq" id="WP_090153250.1">
    <property type="nucleotide sequence ID" value="NZ_FNAN01000011.1"/>
</dbReference>
<dbReference type="InterPro" id="IPR050765">
    <property type="entry name" value="Riboflavin_Biosynth_HTPR"/>
</dbReference>
<accession>A0A1G7LMH7</accession>
<dbReference type="STRING" id="659014.SAMN04487996_11128"/>
<dbReference type="InterPro" id="IPR024072">
    <property type="entry name" value="DHFR-like_dom_sf"/>
</dbReference>
<dbReference type="GO" id="GO:0008703">
    <property type="term" value="F:5-amino-6-(5-phosphoribosylamino)uracil reductase activity"/>
    <property type="evidence" value="ECO:0007669"/>
    <property type="project" value="InterPro"/>
</dbReference>
<dbReference type="Proteomes" id="UP000198748">
    <property type="component" value="Unassembled WGS sequence"/>
</dbReference>
<dbReference type="SUPFAM" id="SSF53597">
    <property type="entry name" value="Dihydrofolate reductase-like"/>
    <property type="match status" value="1"/>
</dbReference>
<sequence length="217" mass="24183">MRKIITNTFVTLDGVIQAPGGPEEDRAGGFEFGGWSFNYWDDVMGQVMGEGMSQPYDLLLGRKTYDIFAAHWQFIENDPTADQFNACNKYVATQTLKDATWQNTILLNGDTVEQVKALKAEDGIDLQVHGSADFIQTLLRHNLIDEMNIWIFPLVIGNGKKLFTDGTIPSNLKLTKHTVSGTGVIITTYIPDGDIKPGSFALDEPTELELKRREGIR</sequence>
<protein>
    <submittedName>
        <fullName evidence="2">Dihydrofolate reductase</fullName>
    </submittedName>
</protein>
<organism evidence="2 3">
    <name type="scientific">Dyadobacter soli</name>
    <dbReference type="NCBI Taxonomy" id="659014"/>
    <lineage>
        <taxon>Bacteria</taxon>
        <taxon>Pseudomonadati</taxon>
        <taxon>Bacteroidota</taxon>
        <taxon>Cytophagia</taxon>
        <taxon>Cytophagales</taxon>
        <taxon>Spirosomataceae</taxon>
        <taxon>Dyadobacter</taxon>
    </lineage>
</organism>
<evidence type="ECO:0000313" key="2">
    <source>
        <dbReference type="EMBL" id="SDF50586.1"/>
    </source>
</evidence>
<feature type="domain" description="Bacterial bifunctional deaminase-reductase C-terminal" evidence="1">
    <location>
        <begin position="2"/>
        <end position="185"/>
    </location>
</feature>
<gene>
    <name evidence="2" type="ORF">SAMN04487996_11128</name>
</gene>
<proteinExistence type="predicted"/>
<dbReference type="GO" id="GO:0009231">
    <property type="term" value="P:riboflavin biosynthetic process"/>
    <property type="evidence" value="ECO:0007669"/>
    <property type="project" value="InterPro"/>
</dbReference>
<name>A0A1G7LMH7_9BACT</name>
<dbReference type="OrthoDB" id="195113at2"/>
<evidence type="ECO:0000259" key="1">
    <source>
        <dbReference type="Pfam" id="PF01872"/>
    </source>
</evidence>
<keyword evidence="3" id="KW-1185">Reference proteome</keyword>
<dbReference type="PANTHER" id="PTHR38011:SF2">
    <property type="entry name" value="BIFUNCTIONAL DEAMINASE-REDUCTASE DOMAIN PROTEIN"/>
    <property type="match status" value="1"/>
</dbReference>
<dbReference type="Gene3D" id="3.40.430.10">
    <property type="entry name" value="Dihydrofolate Reductase, subunit A"/>
    <property type="match status" value="1"/>
</dbReference>
<evidence type="ECO:0000313" key="3">
    <source>
        <dbReference type="Proteomes" id="UP000198748"/>
    </source>
</evidence>